<dbReference type="InterPro" id="IPR004360">
    <property type="entry name" value="Glyas_Fos-R_dOase_dom"/>
</dbReference>
<gene>
    <name evidence="3" type="ORF">DBV05_g10618</name>
</gene>
<dbReference type="PANTHER" id="PTHR43048:SF3">
    <property type="entry name" value="METHYLMALONYL-COA EPIMERASE, MITOCHONDRIAL"/>
    <property type="match status" value="1"/>
</dbReference>
<dbReference type="Pfam" id="PF00903">
    <property type="entry name" value="Glyoxalase"/>
    <property type="match status" value="1"/>
</dbReference>
<dbReference type="GO" id="GO:0004493">
    <property type="term" value="F:methylmalonyl-CoA epimerase activity"/>
    <property type="evidence" value="ECO:0007669"/>
    <property type="project" value="TreeGrafter"/>
</dbReference>
<dbReference type="OrthoDB" id="3360610at2759"/>
<evidence type="ECO:0000259" key="2">
    <source>
        <dbReference type="PROSITE" id="PS51819"/>
    </source>
</evidence>
<keyword evidence="1" id="KW-0479">Metal-binding</keyword>
<evidence type="ECO:0000256" key="1">
    <source>
        <dbReference type="ARBA" id="ARBA00022723"/>
    </source>
</evidence>
<protein>
    <recommendedName>
        <fullName evidence="2">VOC domain-containing protein</fullName>
    </recommendedName>
</protein>
<dbReference type="Proteomes" id="UP000325902">
    <property type="component" value="Unassembled WGS sequence"/>
</dbReference>
<dbReference type="Gene3D" id="3.10.180.10">
    <property type="entry name" value="2,3-Dihydroxybiphenyl 1,2-Dioxygenase, domain 1"/>
    <property type="match status" value="2"/>
</dbReference>
<name>A0A5N5CZ87_9PEZI</name>
<comment type="caution">
    <text evidence="3">The sequence shown here is derived from an EMBL/GenBank/DDBJ whole genome shotgun (WGS) entry which is preliminary data.</text>
</comment>
<dbReference type="InterPro" id="IPR051785">
    <property type="entry name" value="MMCE/EMCE_epimerase"/>
</dbReference>
<feature type="domain" description="VOC" evidence="2">
    <location>
        <begin position="174"/>
        <end position="302"/>
    </location>
</feature>
<organism evidence="3 4">
    <name type="scientific">Lasiodiplodia theobromae</name>
    <dbReference type="NCBI Taxonomy" id="45133"/>
    <lineage>
        <taxon>Eukaryota</taxon>
        <taxon>Fungi</taxon>
        <taxon>Dikarya</taxon>
        <taxon>Ascomycota</taxon>
        <taxon>Pezizomycotina</taxon>
        <taxon>Dothideomycetes</taxon>
        <taxon>Dothideomycetes incertae sedis</taxon>
        <taxon>Botryosphaeriales</taxon>
        <taxon>Botryosphaeriaceae</taxon>
        <taxon>Lasiodiplodia</taxon>
    </lineage>
</organism>
<evidence type="ECO:0000313" key="3">
    <source>
        <dbReference type="EMBL" id="KAB2570709.1"/>
    </source>
</evidence>
<dbReference type="InterPro" id="IPR029068">
    <property type="entry name" value="Glyas_Bleomycin-R_OHBP_Dase"/>
</dbReference>
<dbReference type="InterPro" id="IPR037523">
    <property type="entry name" value="VOC_core"/>
</dbReference>
<dbReference type="GO" id="GO:0046872">
    <property type="term" value="F:metal ion binding"/>
    <property type="evidence" value="ECO:0007669"/>
    <property type="project" value="UniProtKB-KW"/>
</dbReference>
<proteinExistence type="predicted"/>
<dbReference type="GO" id="GO:0046491">
    <property type="term" value="P:L-methylmalonyl-CoA metabolic process"/>
    <property type="evidence" value="ECO:0007669"/>
    <property type="project" value="TreeGrafter"/>
</dbReference>
<dbReference type="GO" id="GO:0005739">
    <property type="term" value="C:mitochondrion"/>
    <property type="evidence" value="ECO:0007669"/>
    <property type="project" value="TreeGrafter"/>
</dbReference>
<accession>A0A5N5CZ87</accession>
<dbReference type="EMBL" id="VCHE01000125">
    <property type="protein sequence ID" value="KAB2570709.1"/>
    <property type="molecule type" value="Genomic_DNA"/>
</dbReference>
<dbReference type="AlphaFoldDB" id="A0A5N5CZ87"/>
<dbReference type="PROSITE" id="PS51819">
    <property type="entry name" value="VOC"/>
    <property type="match status" value="1"/>
</dbReference>
<reference evidence="3 4" key="1">
    <citation type="journal article" date="2019" name="Sci. Rep.">
        <title>A multi-omics analysis of the grapevine pathogen Lasiodiplodia theobromae reveals that temperature affects the expression of virulence- and pathogenicity-related genes.</title>
        <authorList>
            <person name="Felix C."/>
            <person name="Meneses R."/>
            <person name="Goncalves M.F.M."/>
            <person name="Tilleman L."/>
            <person name="Duarte A.S."/>
            <person name="Jorrin-Novo J.V."/>
            <person name="Van de Peer Y."/>
            <person name="Deforce D."/>
            <person name="Van Nieuwerburgh F."/>
            <person name="Esteves A.C."/>
            <person name="Alves A."/>
        </authorList>
    </citation>
    <scope>NUCLEOTIDE SEQUENCE [LARGE SCALE GENOMIC DNA]</scope>
    <source>
        <strain evidence="3 4">LA-SOL3</strain>
    </source>
</reference>
<dbReference type="PANTHER" id="PTHR43048">
    <property type="entry name" value="METHYLMALONYL-COA EPIMERASE"/>
    <property type="match status" value="1"/>
</dbReference>
<sequence>MAATRLPEIHNEPSKIQLERPSHVDFAHADLAKFQTFAKHFGLIEAWRGEDIVVYRGYGKDPYCYVARQSTTGTSTFGGGSWLAQTQADFDKAAALDGAVVTDLSPFPGGGRKVTLKTPSGFLMHVVYGQEERPEAASVPSAQVDEFGPLNGSFNKQRLGKFQRFHEGPAMVHKLGHYGFHVSKWEAEVRWYTDNFNFVPSNVEYHPENEDLDVITFMHLDLGERFSDHHSFFLARATPEKADALHHISFEVEDFDTQLLGHYWLANHGYQSVWGVGRHILGSQIFDYWRDTSGFLVEHYADGDLVNVHTGTKRSKAGPLAIWGPDMPKDL</sequence>
<evidence type="ECO:0000313" key="4">
    <source>
        <dbReference type="Proteomes" id="UP000325902"/>
    </source>
</evidence>
<dbReference type="SUPFAM" id="SSF54593">
    <property type="entry name" value="Glyoxalase/Bleomycin resistance protein/Dihydroxybiphenyl dioxygenase"/>
    <property type="match status" value="1"/>
</dbReference>
<keyword evidence="4" id="KW-1185">Reference proteome</keyword>